<dbReference type="InterPro" id="IPR002043">
    <property type="entry name" value="UDG_fam1"/>
</dbReference>
<accession>A0A838ZQ97</accession>
<evidence type="ECO:0000256" key="11">
    <source>
        <dbReference type="RuleBase" id="RU003780"/>
    </source>
</evidence>
<dbReference type="HAMAP" id="MF_00148">
    <property type="entry name" value="UDG"/>
    <property type="match status" value="1"/>
</dbReference>
<comment type="similarity">
    <text evidence="3 9 11">Belongs to the uracil-DNA glycosylase (UDG) superfamily. UNG family.</text>
</comment>
<dbReference type="InterPro" id="IPR005122">
    <property type="entry name" value="Uracil-DNA_glycosylase-like"/>
</dbReference>
<evidence type="ECO:0000256" key="4">
    <source>
        <dbReference type="ARBA" id="ARBA00012030"/>
    </source>
</evidence>
<dbReference type="SMART" id="SM00986">
    <property type="entry name" value="UDG"/>
    <property type="match status" value="1"/>
</dbReference>
<evidence type="ECO:0000256" key="5">
    <source>
        <dbReference type="ARBA" id="ARBA00018429"/>
    </source>
</evidence>
<evidence type="ECO:0000313" key="13">
    <source>
        <dbReference type="EMBL" id="MBA5629907.1"/>
    </source>
</evidence>
<evidence type="ECO:0000256" key="9">
    <source>
        <dbReference type="HAMAP-Rule" id="MF_00148"/>
    </source>
</evidence>
<organism evidence="13 14">
    <name type="scientific">Moheibacter lacus</name>
    <dbReference type="NCBI Taxonomy" id="2745851"/>
    <lineage>
        <taxon>Bacteria</taxon>
        <taxon>Pseudomonadati</taxon>
        <taxon>Bacteroidota</taxon>
        <taxon>Flavobacteriia</taxon>
        <taxon>Flavobacteriales</taxon>
        <taxon>Weeksellaceae</taxon>
        <taxon>Moheibacter</taxon>
    </lineage>
</organism>
<reference evidence="13 14" key="1">
    <citation type="submission" date="2020-07" db="EMBL/GenBank/DDBJ databases">
        <title>Moheibacter lacus sp. nov., a member of the family Flavobacteriaceae isolated from freshwater lake sediment.</title>
        <authorList>
            <person name="Liu Y."/>
        </authorList>
    </citation>
    <scope>NUCLEOTIDE SEQUENCE [LARGE SCALE GENOMIC DNA]</scope>
    <source>
        <strain evidence="13 14">BDHS18</strain>
    </source>
</reference>
<comment type="caution">
    <text evidence="13">The sequence shown here is derived from an EMBL/GenBank/DDBJ whole genome shotgun (WGS) entry which is preliminary data.</text>
</comment>
<keyword evidence="6 9" id="KW-0227">DNA damage</keyword>
<dbReference type="GO" id="GO:0097510">
    <property type="term" value="P:base-excision repair, AP site formation via deaminated base removal"/>
    <property type="evidence" value="ECO:0007669"/>
    <property type="project" value="TreeGrafter"/>
</dbReference>
<dbReference type="EC" id="3.2.2.27" evidence="4 9"/>
<evidence type="ECO:0000256" key="6">
    <source>
        <dbReference type="ARBA" id="ARBA00022763"/>
    </source>
</evidence>
<evidence type="ECO:0000256" key="10">
    <source>
        <dbReference type="PROSITE-ProRule" id="PRU10072"/>
    </source>
</evidence>
<evidence type="ECO:0000256" key="8">
    <source>
        <dbReference type="ARBA" id="ARBA00023204"/>
    </source>
</evidence>
<feature type="active site" description="Proton acceptor" evidence="9 10">
    <location>
        <position position="65"/>
    </location>
</feature>
<dbReference type="Pfam" id="PF03167">
    <property type="entry name" value="UDG"/>
    <property type="match status" value="1"/>
</dbReference>
<dbReference type="InterPro" id="IPR036895">
    <property type="entry name" value="Uracil-DNA_glycosylase-like_sf"/>
</dbReference>
<dbReference type="NCBIfam" id="NF003589">
    <property type="entry name" value="PRK05254.1-2"/>
    <property type="match status" value="1"/>
</dbReference>
<dbReference type="RefSeq" id="WP_182043515.1">
    <property type="nucleotide sequence ID" value="NZ_JACDZE010000002.1"/>
</dbReference>
<feature type="domain" description="Uracil-DNA glycosylase-like" evidence="12">
    <location>
        <begin position="50"/>
        <end position="210"/>
    </location>
</feature>
<dbReference type="PANTHER" id="PTHR11264:SF0">
    <property type="entry name" value="URACIL-DNA GLYCOSYLASE"/>
    <property type="match status" value="1"/>
</dbReference>
<comment type="catalytic activity">
    <reaction evidence="1 9 11">
        <text>Hydrolyzes single-stranded DNA or mismatched double-stranded DNA and polynucleotides, releasing free uracil.</text>
        <dbReference type="EC" id="3.2.2.27"/>
    </reaction>
</comment>
<keyword evidence="14" id="KW-1185">Reference proteome</keyword>
<evidence type="ECO:0000259" key="12">
    <source>
        <dbReference type="SMART" id="SM00986"/>
    </source>
</evidence>
<dbReference type="Gene3D" id="3.40.470.10">
    <property type="entry name" value="Uracil-DNA glycosylase-like domain"/>
    <property type="match status" value="1"/>
</dbReference>
<evidence type="ECO:0000313" key="14">
    <source>
        <dbReference type="Proteomes" id="UP000552241"/>
    </source>
</evidence>
<comment type="function">
    <text evidence="2 9 11">Excises uracil residues from the DNA which can arise as a result of misincorporation of dUMP residues by DNA polymerase or due to deamination of cytosine.</text>
</comment>
<dbReference type="CDD" id="cd10027">
    <property type="entry name" value="UDG-F1-like"/>
    <property type="match status" value="1"/>
</dbReference>
<dbReference type="AlphaFoldDB" id="A0A838ZQ97"/>
<dbReference type="NCBIfam" id="TIGR00628">
    <property type="entry name" value="ung"/>
    <property type="match status" value="1"/>
</dbReference>
<dbReference type="NCBIfam" id="NF003592">
    <property type="entry name" value="PRK05254.1-5"/>
    <property type="match status" value="1"/>
</dbReference>
<evidence type="ECO:0000256" key="1">
    <source>
        <dbReference type="ARBA" id="ARBA00001400"/>
    </source>
</evidence>
<sequence>MEVNLESSWKAVLKEEFDKIYFKELVEFVKNEYRTQSVFPPGNKIFSAFDHTPFEQVKVVILGQDPYHGPNQANGLCFSVADEVRLPPSLRNIFKEIASDLGKIPSSSGNLERWADQGVFLLNAMLTVRASQAGSHQKKGWEAFTDAVIKKLSDEKENLVFILWGAYAQKKGSIIDADKHFVLKSAHPSPLSAYNGFFGSKPFSQTNQFLRSIGQPEIDW</sequence>
<protein>
    <recommendedName>
        <fullName evidence="5 9">Uracil-DNA glycosylase</fullName>
        <shortName evidence="9">UDG</shortName>
        <ecNumber evidence="4 9">3.2.2.27</ecNumber>
    </recommendedName>
</protein>
<keyword evidence="9" id="KW-0963">Cytoplasm</keyword>
<dbReference type="EMBL" id="JACDZE010000002">
    <property type="protein sequence ID" value="MBA5629907.1"/>
    <property type="molecule type" value="Genomic_DNA"/>
</dbReference>
<dbReference type="InterPro" id="IPR018085">
    <property type="entry name" value="Ura-DNA_Glyclase_AS"/>
</dbReference>
<proteinExistence type="inferred from homology"/>
<dbReference type="NCBIfam" id="NF003591">
    <property type="entry name" value="PRK05254.1-4"/>
    <property type="match status" value="1"/>
</dbReference>
<dbReference type="SUPFAM" id="SSF52141">
    <property type="entry name" value="Uracil-DNA glycosylase-like"/>
    <property type="match status" value="1"/>
</dbReference>
<dbReference type="PROSITE" id="PS00130">
    <property type="entry name" value="U_DNA_GLYCOSYLASE"/>
    <property type="match status" value="1"/>
</dbReference>
<keyword evidence="13" id="KW-0326">Glycosidase</keyword>
<evidence type="ECO:0000256" key="7">
    <source>
        <dbReference type="ARBA" id="ARBA00022801"/>
    </source>
</evidence>
<comment type="subcellular location">
    <subcellularLocation>
        <location evidence="9">Cytoplasm</location>
    </subcellularLocation>
</comment>
<gene>
    <name evidence="9" type="primary">ung</name>
    <name evidence="13" type="ORF">HU137_09015</name>
</gene>
<dbReference type="SMART" id="SM00987">
    <property type="entry name" value="UreE_C"/>
    <property type="match status" value="1"/>
</dbReference>
<keyword evidence="8 9" id="KW-0234">DNA repair</keyword>
<dbReference type="FunFam" id="3.40.470.10:FF:000001">
    <property type="entry name" value="Uracil-DNA glycosylase"/>
    <property type="match status" value="1"/>
</dbReference>
<keyword evidence="7 9" id="KW-0378">Hydrolase</keyword>
<dbReference type="Proteomes" id="UP000552241">
    <property type="component" value="Unassembled WGS sequence"/>
</dbReference>
<dbReference type="NCBIfam" id="NF003588">
    <property type="entry name" value="PRK05254.1-1"/>
    <property type="match status" value="1"/>
</dbReference>
<name>A0A838ZQ97_9FLAO</name>
<dbReference type="GO" id="GO:0004844">
    <property type="term" value="F:uracil DNA N-glycosylase activity"/>
    <property type="evidence" value="ECO:0007669"/>
    <property type="project" value="UniProtKB-UniRule"/>
</dbReference>
<evidence type="ECO:0000256" key="2">
    <source>
        <dbReference type="ARBA" id="ARBA00002631"/>
    </source>
</evidence>
<dbReference type="GO" id="GO:0005737">
    <property type="term" value="C:cytoplasm"/>
    <property type="evidence" value="ECO:0007669"/>
    <property type="project" value="UniProtKB-SubCell"/>
</dbReference>
<evidence type="ECO:0000256" key="3">
    <source>
        <dbReference type="ARBA" id="ARBA00008184"/>
    </source>
</evidence>
<dbReference type="PANTHER" id="PTHR11264">
    <property type="entry name" value="URACIL-DNA GLYCOSYLASE"/>
    <property type="match status" value="1"/>
</dbReference>